<protein>
    <recommendedName>
        <fullName evidence="4">Curli production assembly/transport component CsgG</fullName>
    </recommendedName>
</protein>
<dbReference type="RefSeq" id="WP_303701729.1">
    <property type="nucleotide sequence ID" value="NZ_VSIV01000273.1"/>
</dbReference>
<evidence type="ECO:0008006" key="4">
    <source>
        <dbReference type="Google" id="ProtNLM"/>
    </source>
</evidence>
<evidence type="ECO:0000256" key="1">
    <source>
        <dbReference type="SAM" id="SignalP"/>
    </source>
</evidence>
<name>A0A5D0MMQ7_FLESI</name>
<feature type="signal peptide" evidence="1">
    <location>
        <begin position="1"/>
        <end position="22"/>
    </location>
</feature>
<dbReference type="GO" id="GO:0030288">
    <property type="term" value="C:outer membrane-bounded periplasmic space"/>
    <property type="evidence" value="ECO:0007669"/>
    <property type="project" value="InterPro"/>
</dbReference>
<keyword evidence="1" id="KW-0732">Signal</keyword>
<comment type="caution">
    <text evidence="2">The sequence shown here is derived from an EMBL/GenBank/DDBJ whole genome shotgun (WGS) entry which is preliminary data.</text>
</comment>
<sequence length="398" mass="43665">MKRYLFQFFLLIGLSAPFVVSCAPPKLDPLSMQIRQKDREQVVIPEACKSQYKSKTYRVAVVPFLNNTTYAEMTARNTQIGGQANIRRREVGGGGVIVGPGVAGMGYAEASNTDINYSNNINTFMRQIAPKLGEFAQSAVENTIVNLGGVDVFTRSQMQNVLNEQNFQMNLTDQNTIVQFGKLAGIDYIITGSVDYINAEYIPKAKLKDTGNVWLNLTQVVAKSMTEGWNVTTEMTIQMIDVATGQVVVSKKVRGRELGGTHPGFNPELVISAAKKAMGESVADIKPVFSKRFSVHGYINQLRGGKSAALISIGRSDGIKPGDHVEAYQFEAIKDFMSGQVQCYKSTIPVIMTVTSQINENSAWVIIKGDESAKSRIKVGTLVERASYKGQGLMDKLY</sequence>
<evidence type="ECO:0000313" key="3">
    <source>
        <dbReference type="Proteomes" id="UP000323337"/>
    </source>
</evidence>
<evidence type="ECO:0000313" key="2">
    <source>
        <dbReference type="EMBL" id="TYB32751.1"/>
    </source>
</evidence>
<dbReference type="InterPro" id="IPR005534">
    <property type="entry name" value="Curli_assmbl/transp-comp_CsgG"/>
</dbReference>
<dbReference type="EMBL" id="VSIV01000273">
    <property type="protein sequence ID" value="TYB32751.1"/>
    <property type="molecule type" value="Genomic_DNA"/>
</dbReference>
<accession>A0A5D0MMQ7</accession>
<gene>
    <name evidence="2" type="ORF">FXF49_09880</name>
</gene>
<dbReference type="PROSITE" id="PS51257">
    <property type="entry name" value="PROKAR_LIPOPROTEIN"/>
    <property type="match status" value="1"/>
</dbReference>
<proteinExistence type="predicted"/>
<organism evidence="2 3">
    <name type="scientific">Flexistipes sinusarabici</name>
    <dbReference type="NCBI Taxonomy" id="2352"/>
    <lineage>
        <taxon>Bacteria</taxon>
        <taxon>Pseudomonadati</taxon>
        <taxon>Deferribacterota</taxon>
        <taxon>Deferribacteres</taxon>
        <taxon>Deferribacterales</taxon>
        <taxon>Flexistipitaceae</taxon>
        <taxon>Flexistipes</taxon>
    </lineage>
</organism>
<reference evidence="2 3" key="1">
    <citation type="submission" date="2019-08" db="EMBL/GenBank/DDBJ databases">
        <title>Genomic characterization of a novel candidate phylum (ARYD3) from a high temperature, high salinity tertiary oil reservoir in north central Oklahoma, USA.</title>
        <authorList>
            <person name="Youssef N.H."/>
            <person name="Yadav A."/>
            <person name="Elshahed M.S."/>
        </authorList>
    </citation>
    <scope>NUCLEOTIDE SEQUENCE [LARGE SCALE GENOMIC DNA]</scope>
    <source>
        <strain evidence="2">ARYD1</strain>
    </source>
</reference>
<dbReference type="Pfam" id="PF03783">
    <property type="entry name" value="CsgG"/>
    <property type="match status" value="1"/>
</dbReference>
<feature type="chain" id="PRO_5022898411" description="Curli production assembly/transport component CsgG" evidence="1">
    <location>
        <begin position="23"/>
        <end position="398"/>
    </location>
</feature>
<dbReference type="AlphaFoldDB" id="A0A5D0MMQ7"/>
<dbReference type="Proteomes" id="UP000323337">
    <property type="component" value="Unassembled WGS sequence"/>
</dbReference>
<dbReference type="Gene3D" id="3.40.50.10610">
    <property type="entry name" value="ABC-type transport auxiliary lipoprotein component"/>
    <property type="match status" value="1"/>
</dbReference>